<sequence length="344" mass="39395">MQIHDIDSVNTEIFSILWEGSLTQLENRDGLLAATIKRKVVIGQLSDEEKLELETTVGKMERVFLEAFGCGDFMRCMPLCEERVVSYLLPTERSAKTDELNFEHHVRLMLFALYGKKEKILLTSDQIKKVTVVANGILSGSPQPLPLREATYKVTKTYEAFLLLKEEISQRKGECHLVWNKEWFSSISLSSSCAFCNPKVIQKQDVLETPFNHIISNSKPYTEPEHHLMIIPKRHITTISASSPEEILDKYSCFSKMCSIVNNYFVCPEVVVVTKIGRKSGQTQSHLHDHVIAFSSDTLQPWMTNWAYEFCQEPNPSPALDESQLRMVQNKWSQLFMENSEVKP</sequence>
<protein>
    <recommendedName>
        <fullName evidence="1">HIT domain-containing protein</fullName>
    </recommendedName>
</protein>
<accession>F8KV72</accession>
<dbReference type="InterPro" id="IPR052908">
    <property type="entry name" value="AP-4-A_phosphorylase"/>
</dbReference>
<dbReference type="AlphaFoldDB" id="F8KV72"/>
<dbReference type="InterPro" id="IPR036265">
    <property type="entry name" value="HIT-like_sf"/>
</dbReference>
<dbReference type="KEGG" id="puv:PUV_26440"/>
<dbReference type="Proteomes" id="UP000000495">
    <property type="component" value="Chromosome"/>
</dbReference>
<dbReference type="Pfam" id="PF01230">
    <property type="entry name" value="HIT"/>
    <property type="match status" value="1"/>
</dbReference>
<feature type="domain" description="HIT" evidence="1">
    <location>
        <begin position="201"/>
        <end position="293"/>
    </location>
</feature>
<dbReference type="EMBL" id="FR872580">
    <property type="protein sequence ID" value="CCB87594.1"/>
    <property type="molecule type" value="Genomic_DNA"/>
</dbReference>
<dbReference type="eggNOG" id="COG0537">
    <property type="taxonomic scope" value="Bacteria"/>
</dbReference>
<dbReference type="InterPro" id="IPR011146">
    <property type="entry name" value="HIT-like"/>
</dbReference>
<dbReference type="Gene3D" id="3.30.428.10">
    <property type="entry name" value="HIT-like"/>
    <property type="match status" value="1"/>
</dbReference>
<evidence type="ECO:0000313" key="3">
    <source>
        <dbReference type="Proteomes" id="UP000000495"/>
    </source>
</evidence>
<dbReference type="OrthoDB" id="9784774at2"/>
<evidence type="ECO:0000259" key="1">
    <source>
        <dbReference type="Pfam" id="PF01230"/>
    </source>
</evidence>
<proteinExistence type="predicted"/>
<name>F8KV72_PARAV</name>
<dbReference type="PANTHER" id="PTHR42997:SF1">
    <property type="entry name" value="AP-4-A PHOSPHORYLASE"/>
    <property type="match status" value="1"/>
</dbReference>
<dbReference type="SUPFAM" id="SSF54197">
    <property type="entry name" value="HIT-like"/>
    <property type="match status" value="1"/>
</dbReference>
<dbReference type="RefSeq" id="WP_013925684.1">
    <property type="nucleotide sequence ID" value="NC_015702.1"/>
</dbReference>
<dbReference type="PANTHER" id="PTHR42997">
    <property type="entry name" value="HIT FAMILY HYDROLASE"/>
    <property type="match status" value="1"/>
</dbReference>
<evidence type="ECO:0000313" key="2">
    <source>
        <dbReference type="EMBL" id="CCB87594.1"/>
    </source>
</evidence>
<gene>
    <name evidence="2" type="ordered locus">PUV_26440</name>
</gene>
<dbReference type="HOGENOM" id="CLU_806194_0_0_0"/>
<organism evidence="2 3">
    <name type="scientific">Parachlamydia acanthamoebae (strain UV7)</name>
    <dbReference type="NCBI Taxonomy" id="765952"/>
    <lineage>
        <taxon>Bacteria</taxon>
        <taxon>Pseudomonadati</taxon>
        <taxon>Chlamydiota</taxon>
        <taxon>Chlamydiia</taxon>
        <taxon>Parachlamydiales</taxon>
        <taxon>Parachlamydiaceae</taxon>
        <taxon>Parachlamydia</taxon>
    </lineage>
</organism>
<reference evidence="2 3" key="2">
    <citation type="journal article" date="2011" name="Mol. Biol. Evol.">
        <title>Unity in variety--the pan-genome of the Chlamydiae.</title>
        <authorList>
            <person name="Collingro A."/>
            <person name="Tischler P."/>
            <person name="Weinmaier T."/>
            <person name="Penz T."/>
            <person name="Heinz E."/>
            <person name="Brunham R.C."/>
            <person name="Read T.D."/>
            <person name="Bavoil P.M."/>
            <person name="Sachse K."/>
            <person name="Kahane S."/>
            <person name="Friedman M.G."/>
            <person name="Rattei T."/>
            <person name="Myers G.S."/>
            <person name="Horn M."/>
        </authorList>
    </citation>
    <scope>NUCLEOTIDE SEQUENCE [LARGE SCALE GENOMIC DNA]</scope>
    <source>
        <strain evidence="3">UV7</strain>
    </source>
</reference>
<dbReference type="STRING" id="765952.PUV_26440"/>
<reference key="1">
    <citation type="journal article" date="2011" name="Mol. Biol. Evol.">
        <title>Unity in variety -- the pan-genome of the Chlamydiae.</title>
        <authorList>
            <person name="Collingro A."/>
            <person name="Tischler P."/>
            <person name="Weinmaier T."/>
            <person name="Penz T."/>
            <person name="Heinz E."/>
            <person name="Brunham R.C."/>
            <person name="Read T.D."/>
            <person name="Bavoil P.M."/>
            <person name="Sachse K."/>
            <person name="Kahane S."/>
            <person name="Friedman M.G."/>
            <person name="Rattei T."/>
            <person name="Myers G.S.A."/>
            <person name="Horn M."/>
        </authorList>
    </citation>
    <scope>NUCLEOTIDE SEQUENCE</scope>
    <source>
        <strain>UV7</strain>
    </source>
</reference>
<keyword evidence="3" id="KW-1185">Reference proteome</keyword>
<dbReference type="GO" id="GO:0003824">
    <property type="term" value="F:catalytic activity"/>
    <property type="evidence" value="ECO:0007669"/>
    <property type="project" value="InterPro"/>
</dbReference>